<dbReference type="RefSeq" id="XP_007676416.1">
    <property type="nucleotide sequence ID" value="XM_007678226.1"/>
</dbReference>
<dbReference type="Proteomes" id="UP000011761">
    <property type="component" value="Unassembled WGS sequence"/>
</dbReference>
<dbReference type="GeneID" id="19115718"/>
<evidence type="ECO:0000313" key="1">
    <source>
        <dbReference type="EMBL" id="EMC96263.1"/>
    </source>
</evidence>
<protein>
    <submittedName>
        <fullName evidence="1">Uncharacterized protein</fullName>
    </submittedName>
</protein>
<dbReference type="eggNOG" id="ENOG502RKY2">
    <property type="taxonomic scope" value="Eukaryota"/>
</dbReference>
<proteinExistence type="predicted"/>
<dbReference type="AlphaFoldDB" id="M2MXH0"/>
<evidence type="ECO:0000313" key="2">
    <source>
        <dbReference type="Proteomes" id="UP000011761"/>
    </source>
</evidence>
<dbReference type="OrthoDB" id="2823490at2759"/>
<dbReference type="EMBL" id="KB445555">
    <property type="protein sequence ID" value="EMC96263.1"/>
    <property type="molecule type" value="Genomic_DNA"/>
</dbReference>
<gene>
    <name evidence="1" type="ORF">BAUCODRAFT_575921</name>
</gene>
<dbReference type="HOGENOM" id="CLU_064995_0_0_1"/>
<dbReference type="KEGG" id="bcom:BAUCODRAFT_575921"/>
<sequence length="274" mass="30898">MEASKDHLSLLGLPRELRDHIYNYVLTVTRKAPPGPFHAGQRTRGRYSIHYHVGSTGMDLPNIALTCHQIREEVLDHDQTHAELDIMIRAYLVIPTWIVLPAILKCRQPLNVTVNLRVFSPEGFHSNDGWPRQPGECFRALYCLLYEYFIAGPRFHCDRTLDPADIKYSIGILTVKLKSLDIYTPAVWPTVMRSILGKLKALASTGIVSGHVKTIRVYAEYHGSDGTCQIVEKEWQVASTLDKAASQLWRAQGFPPLHSFEHDGGDAEIFGIQP</sequence>
<organism evidence="1 2">
    <name type="scientific">Baudoinia panamericana (strain UAMH 10762)</name>
    <name type="common">Angels' share fungus</name>
    <name type="synonym">Baudoinia compniacensis (strain UAMH 10762)</name>
    <dbReference type="NCBI Taxonomy" id="717646"/>
    <lineage>
        <taxon>Eukaryota</taxon>
        <taxon>Fungi</taxon>
        <taxon>Dikarya</taxon>
        <taxon>Ascomycota</taxon>
        <taxon>Pezizomycotina</taxon>
        <taxon>Dothideomycetes</taxon>
        <taxon>Dothideomycetidae</taxon>
        <taxon>Mycosphaerellales</taxon>
        <taxon>Teratosphaeriaceae</taxon>
        <taxon>Baudoinia</taxon>
    </lineage>
</organism>
<reference evidence="1 2" key="1">
    <citation type="journal article" date="2012" name="PLoS Pathog.">
        <title>Diverse lifestyles and strategies of plant pathogenesis encoded in the genomes of eighteen Dothideomycetes fungi.</title>
        <authorList>
            <person name="Ohm R.A."/>
            <person name="Feau N."/>
            <person name="Henrissat B."/>
            <person name="Schoch C.L."/>
            <person name="Horwitz B.A."/>
            <person name="Barry K.W."/>
            <person name="Condon B.J."/>
            <person name="Copeland A.C."/>
            <person name="Dhillon B."/>
            <person name="Glaser F."/>
            <person name="Hesse C.N."/>
            <person name="Kosti I."/>
            <person name="LaButti K."/>
            <person name="Lindquist E.A."/>
            <person name="Lucas S."/>
            <person name="Salamov A.A."/>
            <person name="Bradshaw R.E."/>
            <person name="Ciuffetti L."/>
            <person name="Hamelin R.C."/>
            <person name="Kema G.H.J."/>
            <person name="Lawrence C."/>
            <person name="Scott J.A."/>
            <person name="Spatafora J.W."/>
            <person name="Turgeon B.G."/>
            <person name="de Wit P.J.G.M."/>
            <person name="Zhong S."/>
            <person name="Goodwin S.B."/>
            <person name="Grigoriev I.V."/>
        </authorList>
    </citation>
    <scope>NUCLEOTIDE SEQUENCE [LARGE SCALE GENOMIC DNA]</scope>
    <source>
        <strain evidence="1 2">UAMH 10762</strain>
    </source>
</reference>
<dbReference type="OMA" id="TTHEIFR"/>
<name>M2MXH0_BAUPA</name>
<accession>M2MXH0</accession>
<keyword evidence="2" id="KW-1185">Reference proteome</keyword>